<dbReference type="PANTHER" id="PTHR12598">
    <property type="entry name" value="COPPER HOMEOSTASIS PROTEIN CUTC"/>
    <property type="match status" value="1"/>
</dbReference>
<dbReference type="InterPro" id="IPR036822">
    <property type="entry name" value="CutC-like_dom_sf"/>
</dbReference>
<evidence type="ECO:0000313" key="3">
    <source>
        <dbReference type="EMBL" id="PLT72895.1"/>
    </source>
</evidence>
<dbReference type="Gene3D" id="3.20.20.380">
    <property type="entry name" value="Copper homeostasis (CutC) domain"/>
    <property type="match status" value="1"/>
</dbReference>
<evidence type="ECO:0000256" key="1">
    <source>
        <dbReference type="ARBA" id="ARBA00007768"/>
    </source>
</evidence>
<organism evidence="3 4">
    <name type="scientific">Mediterraneibacter gnavus</name>
    <name type="common">Ruminococcus gnavus</name>
    <dbReference type="NCBI Taxonomy" id="33038"/>
    <lineage>
        <taxon>Bacteria</taxon>
        <taxon>Bacillati</taxon>
        <taxon>Bacillota</taxon>
        <taxon>Clostridia</taxon>
        <taxon>Lachnospirales</taxon>
        <taxon>Lachnospiraceae</taxon>
        <taxon>Mediterraneibacter</taxon>
    </lineage>
</organism>
<dbReference type="SUPFAM" id="SSF110395">
    <property type="entry name" value="CutC-like"/>
    <property type="match status" value="1"/>
</dbReference>
<evidence type="ECO:0000256" key="2">
    <source>
        <dbReference type="HAMAP-Rule" id="MF_00795"/>
    </source>
</evidence>
<dbReference type="PANTHER" id="PTHR12598:SF0">
    <property type="entry name" value="COPPER HOMEOSTASIS PROTEIN CUTC HOMOLOG"/>
    <property type="match status" value="1"/>
</dbReference>
<dbReference type="Proteomes" id="UP000234891">
    <property type="component" value="Unassembled WGS sequence"/>
</dbReference>
<protein>
    <recommendedName>
        <fullName evidence="2">PF03932 family protein CutC</fullName>
    </recommendedName>
</protein>
<dbReference type="Pfam" id="PF03932">
    <property type="entry name" value="CutC"/>
    <property type="match status" value="1"/>
</dbReference>
<sequence>MKNYILETCVDSLISAIEAEKGGASRIELCSNLVIGGVSPSISLFRQVRKYTNLKVRVLLRPRYGDYCYNNYEFEELKEQVEMFREEGADGVVVGILNPDGTLNLEQLAKLKQVANSMEIALHRAFDMCIHPLEALEQAIELQYDTILTGGQALLAWEGRDMLKTLQEQSQGRIEILAAGGINRNVIEKLLPYTGITSYHMSGKIELESAMKYRKPDASMGLPERDEYKLLRTDSTQIQAAADLLRSSSKLM</sequence>
<dbReference type="GO" id="GO:0005507">
    <property type="term" value="F:copper ion binding"/>
    <property type="evidence" value="ECO:0007669"/>
    <property type="project" value="TreeGrafter"/>
</dbReference>
<dbReference type="HAMAP" id="MF_00795">
    <property type="entry name" value="CutC"/>
    <property type="match status" value="1"/>
</dbReference>
<dbReference type="InterPro" id="IPR005627">
    <property type="entry name" value="CutC-like"/>
</dbReference>
<comment type="subcellular location">
    <subcellularLocation>
        <location evidence="2">Cytoplasm</location>
    </subcellularLocation>
</comment>
<proteinExistence type="inferred from homology"/>
<name>A0A2N5PCT4_MEDGN</name>
<comment type="caution">
    <text evidence="3">The sequence shown here is derived from an EMBL/GenBank/DDBJ whole genome shotgun (WGS) entry which is preliminary data.</text>
</comment>
<comment type="caution">
    <text evidence="2">Once thought to be involved in copper homeostasis, experiments in E.coli have shown this is not the case.</text>
</comment>
<dbReference type="RefSeq" id="WP_024853834.1">
    <property type="nucleotide sequence ID" value="NZ_CABHNE010000049.1"/>
</dbReference>
<evidence type="ECO:0000313" key="4">
    <source>
        <dbReference type="Proteomes" id="UP000234891"/>
    </source>
</evidence>
<gene>
    <name evidence="2" type="primary">cutC</name>
    <name evidence="3" type="ORF">CDL26_07590</name>
</gene>
<dbReference type="GO" id="GO:0005737">
    <property type="term" value="C:cytoplasm"/>
    <property type="evidence" value="ECO:0007669"/>
    <property type="project" value="UniProtKB-SubCell"/>
</dbReference>
<keyword evidence="2" id="KW-0963">Cytoplasm</keyword>
<dbReference type="AlphaFoldDB" id="A0A2N5PCT4"/>
<comment type="similarity">
    <text evidence="1 2">Belongs to the CutC family.</text>
</comment>
<reference evidence="3 4" key="1">
    <citation type="journal article" date="2017" name="Genome Med.">
        <title>A novel Ruminococcus gnavus clade enriched in inflammatory bowel disease patients.</title>
        <authorList>
            <person name="Hall A.B."/>
            <person name="Yassour M."/>
            <person name="Sauk J."/>
            <person name="Garner A."/>
            <person name="Jiang X."/>
            <person name="Arthur T."/>
            <person name="Lagoudas G.K."/>
            <person name="Vatanen T."/>
            <person name="Fornelos N."/>
            <person name="Wilson R."/>
            <person name="Bertha M."/>
            <person name="Cohen M."/>
            <person name="Garber J."/>
            <person name="Khalili H."/>
            <person name="Gevers D."/>
            <person name="Ananthakrishnan A.N."/>
            <person name="Kugathasan S."/>
            <person name="Lander E.S."/>
            <person name="Blainey P."/>
            <person name="Vlamakis H."/>
            <person name="Xavier R.J."/>
            <person name="Huttenhower C."/>
        </authorList>
    </citation>
    <scope>NUCLEOTIDE SEQUENCE [LARGE SCALE GENOMIC DNA]</scope>
    <source>
        <strain evidence="3 4">RJX1124</strain>
    </source>
</reference>
<accession>A0A2N5PCT4</accession>
<dbReference type="EMBL" id="NIHS01000010">
    <property type="protein sequence ID" value="PLT72895.1"/>
    <property type="molecule type" value="Genomic_DNA"/>
</dbReference>